<dbReference type="InterPro" id="IPR036640">
    <property type="entry name" value="ABC1_TM_sf"/>
</dbReference>
<proteinExistence type="predicted"/>
<dbReference type="GO" id="GO:0140359">
    <property type="term" value="F:ABC-type transporter activity"/>
    <property type="evidence" value="ECO:0007669"/>
    <property type="project" value="InterPro"/>
</dbReference>
<evidence type="ECO:0000256" key="7">
    <source>
        <dbReference type="ARBA" id="ARBA00023136"/>
    </source>
</evidence>
<dbReference type="PROSITE" id="PS50929">
    <property type="entry name" value="ABC_TM1F"/>
    <property type="match status" value="1"/>
</dbReference>
<keyword evidence="4" id="KW-0547">Nucleotide-binding</keyword>
<evidence type="ECO:0000256" key="2">
    <source>
        <dbReference type="ARBA" id="ARBA00022448"/>
    </source>
</evidence>
<dbReference type="InterPro" id="IPR050173">
    <property type="entry name" value="ABC_transporter_C-like"/>
</dbReference>
<feature type="transmembrane region" description="Helical" evidence="8">
    <location>
        <begin position="90"/>
        <end position="111"/>
    </location>
</feature>
<gene>
    <name evidence="10" type="ORF">WA026_008109</name>
</gene>
<dbReference type="Proteomes" id="UP001431783">
    <property type="component" value="Unassembled WGS sequence"/>
</dbReference>
<evidence type="ECO:0000256" key="3">
    <source>
        <dbReference type="ARBA" id="ARBA00022692"/>
    </source>
</evidence>
<dbReference type="GO" id="GO:0016020">
    <property type="term" value="C:membrane"/>
    <property type="evidence" value="ECO:0007669"/>
    <property type="project" value="UniProtKB-SubCell"/>
</dbReference>
<dbReference type="InterPro" id="IPR027417">
    <property type="entry name" value="P-loop_NTPase"/>
</dbReference>
<feature type="transmembrane region" description="Helical" evidence="8">
    <location>
        <begin position="232"/>
        <end position="256"/>
    </location>
</feature>
<feature type="domain" description="ABC transmembrane type-1" evidence="9">
    <location>
        <begin position="107"/>
        <end position="368"/>
    </location>
</feature>
<dbReference type="Pfam" id="PF00664">
    <property type="entry name" value="ABC_membrane"/>
    <property type="match status" value="1"/>
</dbReference>
<reference evidence="10 11" key="1">
    <citation type="submission" date="2023-03" db="EMBL/GenBank/DDBJ databases">
        <title>Genome insight into feeding habits of ladybird beetles.</title>
        <authorList>
            <person name="Li H.-S."/>
            <person name="Huang Y.-H."/>
            <person name="Pang H."/>
        </authorList>
    </citation>
    <scope>NUCLEOTIDE SEQUENCE [LARGE SCALE GENOMIC DNA]</scope>
    <source>
        <strain evidence="10">SYSU_2023b</strain>
        <tissue evidence="10">Whole body</tissue>
    </source>
</reference>
<dbReference type="SUPFAM" id="SSF90123">
    <property type="entry name" value="ABC transporter transmembrane region"/>
    <property type="match status" value="1"/>
</dbReference>
<organism evidence="10 11">
    <name type="scientific">Henosepilachna vigintioctopunctata</name>
    <dbReference type="NCBI Taxonomy" id="420089"/>
    <lineage>
        <taxon>Eukaryota</taxon>
        <taxon>Metazoa</taxon>
        <taxon>Ecdysozoa</taxon>
        <taxon>Arthropoda</taxon>
        <taxon>Hexapoda</taxon>
        <taxon>Insecta</taxon>
        <taxon>Pterygota</taxon>
        <taxon>Neoptera</taxon>
        <taxon>Endopterygota</taxon>
        <taxon>Coleoptera</taxon>
        <taxon>Polyphaga</taxon>
        <taxon>Cucujiformia</taxon>
        <taxon>Coccinelloidea</taxon>
        <taxon>Coccinellidae</taxon>
        <taxon>Epilachninae</taxon>
        <taxon>Epilachnini</taxon>
        <taxon>Henosepilachna</taxon>
    </lineage>
</organism>
<dbReference type="SUPFAM" id="SSF52540">
    <property type="entry name" value="P-loop containing nucleoside triphosphate hydrolases"/>
    <property type="match status" value="1"/>
</dbReference>
<feature type="transmembrane region" description="Helical" evidence="8">
    <location>
        <begin position="131"/>
        <end position="148"/>
    </location>
</feature>
<evidence type="ECO:0000313" key="10">
    <source>
        <dbReference type="EMBL" id="KAK9870547.1"/>
    </source>
</evidence>
<dbReference type="GO" id="GO:0005524">
    <property type="term" value="F:ATP binding"/>
    <property type="evidence" value="ECO:0007669"/>
    <property type="project" value="UniProtKB-KW"/>
</dbReference>
<evidence type="ECO:0000256" key="6">
    <source>
        <dbReference type="ARBA" id="ARBA00022989"/>
    </source>
</evidence>
<keyword evidence="11" id="KW-1185">Reference proteome</keyword>
<keyword evidence="6 8" id="KW-1133">Transmembrane helix</keyword>
<dbReference type="InterPro" id="IPR011527">
    <property type="entry name" value="ABC1_TM_dom"/>
</dbReference>
<comment type="subcellular location">
    <subcellularLocation>
        <location evidence="1">Membrane</location>
        <topology evidence="1">Multi-pass membrane protein</topology>
    </subcellularLocation>
</comment>
<dbReference type="CDD" id="cd18579">
    <property type="entry name" value="ABC_6TM_ABCC_D1"/>
    <property type="match status" value="1"/>
</dbReference>
<protein>
    <recommendedName>
        <fullName evidence="9">ABC transmembrane type-1 domain-containing protein</fullName>
    </recommendedName>
</protein>
<accession>A0AAW1TQB7</accession>
<keyword evidence="2" id="KW-0813">Transport</keyword>
<evidence type="ECO:0000313" key="11">
    <source>
        <dbReference type="Proteomes" id="UP001431783"/>
    </source>
</evidence>
<keyword evidence="3 8" id="KW-0812">Transmembrane</keyword>
<evidence type="ECO:0000256" key="8">
    <source>
        <dbReference type="SAM" id="Phobius"/>
    </source>
</evidence>
<dbReference type="Gene3D" id="1.20.1560.10">
    <property type="entry name" value="ABC transporter type 1, transmembrane domain"/>
    <property type="match status" value="1"/>
</dbReference>
<dbReference type="EMBL" id="JARQZJ010000003">
    <property type="protein sequence ID" value="KAK9870547.1"/>
    <property type="molecule type" value="Genomic_DNA"/>
</dbReference>
<sequence length="448" mass="51505">MDRGYGVERKKHPKDSASIFSLLSFSYIHPYIRRGNKKDLDEDDVCKVWSKLQSKHLGDKIETLWSQQEVGPGKTKSVFKLLFDRFWKTYLFLGLIQLAVKIVYVSLTPLSVGKLVNYFKEGQKDVTKNEAWLYGTIVIFTNSVFLFYEHHYILLKAELAMKMAVSLSSLIYRKTLKLSPSKLQEISTGKIVTAITKDISQVEEAVYFINDLWVELIQAAVVMYLLHNKLGTSALTGLSIILFIVVIQVYTATLILKKRKEVNDKTDKRLQLTQEILTAIKVLKMYAWETFFARKTMDLRKKEIRSLRTLTILKFFSDFLGSLCNKLSFLLLILFYIWFGNNLTAEVVYYITTCFFRLRRTIEFIIPYCCAIFAELIAGLRRIEIILNADEIEQDTYQPQTSLIVPTIEIISAEVEVDKTLILKDINVKLKPGLNVLIGPVGSGKSSY</sequence>
<evidence type="ECO:0000256" key="1">
    <source>
        <dbReference type="ARBA" id="ARBA00004141"/>
    </source>
</evidence>
<evidence type="ECO:0000256" key="5">
    <source>
        <dbReference type="ARBA" id="ARBA00022840"/>
    </source>
</evidence>
<name>A0AAW1TQB7_9CUCU</name>
<keyword evidence="5" id="KW-0067">ATP-binding</keyword>
<dbReference type="PANTHER" id="PTHR24223">
    <property type="entry name" value="ATP-BINDING CASSETTE SUB-FAMILY C"/>
    <property type="match status" value="1"/>
</dbReference>
<dbReference type="PANTHER" id="PTHR24223:SF448">
    <property type="entry name" value="FI20146P1-RELATED"/>
    <property type="match status" value="1"/>
</dbReference>
<dbReference type="AlphaFoldDB" id="A0AAW1TQB7"/>
<evidence type="ECO:0000256" key="4">
    <source>
        <dbReference type="ARBA" id="ARBA00022741"/>
    </source>
</evidence>
<dbReference type="FunFam" id="1.20.1560.10:FF:000006">
    <property type="entry name" value="ATP-binding cassette, sub-family C (CFTR/MRP), member 9"/>
    <property type="match status" value="1"/>
</dbReference>
<evidence type="ECO:0000259" key="9">
    <source>
        <dbReference type="PROSITE" id="PS50929"/>
    </source>
</evidence>
<dbReference type="InterPro" id="IPR044746">
    <property type="entry name" value="ABCC_6TM_D1"/>
</dbReference>
<keyword evidence="7 8" id="KW-0472">Membrane</keyword>
<comment type="caution">
    <text evidence="10">The sequence shown here is derived from an EMBL/GenBank/DDBJ whole genome shotgun (WGS) entry which is preliminary data.</text>
</comment>